<evidence type="ECO:0000313" key="7">
    <source>
        <dbReference type="Proteomes" id="UP000717996"/>
    </source>
</evidence>
<proteinExistence type="inferred from homology"/>
<dbReference type="Proteomes" id="UP000717996">
    <property type="component" value="Unassembled WGS sequence"/>
</dbReference>
<dbReference type="SUPFAM" id="SSF47027">
    <property type="entry name" value="Acyl-CoA binding protein"/>
    <property type="match status" value="1"/>
</dbReference>
<dbReference type="InterPro" id="IPR000582">
    <property type="entry name" value="Acyl-CoA-binding_protein"/>
</dbReference>
<dbReference type="OrthoDB" id="346910at2759"/>
<dbReference type="PANTHER" id="PTHR23310">
    <property type="entry name" value="ACYL-COA-BINDING PROTEIN, ACBP"/>
    <property type="match status" value="1"/>
</dbReference>
<dbReference type="GO" id="GO:0006631">
    <property type="term" value="P:fatty acid metabolic process"/>
    <property type="evidence" value="ECO:0007669"/>
    <property type="project" value="TreeGrafter"/>
</dbReference>
<reference evidence="6" key="1">
    <citation type="journal article" date="2020" name="Microb. Genom.">
        <title>Genetic diversity of clinical and environmental Mucorales isolates obtained from an investigation of mucormycosis cases among solid organ transplant recipients.</title>
        <authorList>
            <person name="Nguyen M.H."/>
            <person name="Kaul D."/>
            <person name="Muto C."/>
            <person name="Cheng S.J."/>
            <person name="Richter R.A."/>
            <person name="Bruno V.M."/>
            <person name="Liu G."/>
            <person name="Beyhan S."/>
            <person name="Sundermann A.J."/>
            <person name="Mounaud S."/>
            <person name="Pasculle A.W."/>
            <person name="Nierman W.C."/>
            <person name="Driscoll E."/>
            <person name="Cumbie R."/>
            <person name="Clancy C.J."/>
            <person name="Dupont C.L."/>
        </authorList>
    </citation>
    <scope>NUCLEOTIDE SEQUENCE</scope>
    <source>
        <strain evidence="6">GL16</strain>
    </source>
</reference>
<keyword evidence="4" id="KW-0812">Transmembrane</keyword>
<comment type="similarity">
    <text evidence="1">Belongs to the ACBP family.</text>
</comment>
<dbReference type="Pfam" id="PF00887">
    <property type="entry name" value="ACBP"/>
    <property type="match status" value="1"/>
</dbReference>
<evidence type="ECO:0000256" key="2">
    <source>
        <dbReference type="ARBA" id="ARBA00023121"/>
    </source>
</evidence>
<comment type="caution">
    <text evidence="6">The sequence shown here is derived from an EMBL/GenBank/DDBJ whole genome shotgun (WGS) entry which is preliminary data.</text>
</comment>
<protein>
    <recommendedName>
        <fullName evidence="5">ACB domain-containing protein</fullName>
    </recommendedName>
</protein>
<dbReference type="EMBL" id="JAANIT010000035">
    <property type="protein sequence ID" value="KAG1553477.1"/>
    <property type="molecule type" value="Genomic_DNA"/>
</dbReference>
<feature type="region of interest" description="Disordered" evidence="3">
    <location>
        <begin position="155"/>
        <end position="192"/>
    </location>
</feature>
<dbReference type="InterPro" id="IPR014352">
    <property type="entry name" value="FERM/acyl-CoA-bd_prot_sf"/>
</dbReference>
<evidence type="ECO:0000256" key="3">
    <source>
        <dbReference type="SAM" id="MobiDB-lite"/>
    </source>
</evidence>
<feature type="compositionally biased region" description="Polar residues" evidence="3">
    <location>
        <begin position="156"/>
        <end position="166"/>
    </location>
</feature>
<keyword evidence="2" id="KW-0446">Lipid-binding</keyword>
<sequence>MTTAINSSSTYAIQLKFSHALSIVRAIPPDISELQPVVADKLQFYGLYKQATQGDVNIPRPSSRQVVEYAKWKVWHRMKGMSPLEAQKLYIDSLIQLLTELIHRYPHHPYSEFLIKALNSLQCIDGELEEDIFQDAYDPVEFEENDHFLNHIDPQHITQSSSSPPTSFYHRRLSDQDYYPPTPITSPGKNISPHETYSYYPMDYAKQQDIVSEGDTLDREVAAATTHLYQQHASSSSSTSANSSKGEKKKKKEERAFERLQTEITALTEQIDRLRQQQKGGWTIRKVMLMLLKHALADSALLFIIFLVLWKRKSPLAYAIIARIVPFFQTLARQLVRTIVFWKASV</sequence>
<feature type="compositionally biased region" description="Low complexity" evidence="3">
    <location>
        <begin position="233"/>
        <end position="244"/>
    </location>
</feature>
<accession>A0A9P6YPI7</accession>
<dbReference type="Gene3D" id="1.20.80.10">
    <property type="match status" value="1"/>
</dbReference>
<gene>
    <name evidence="6" type="ORF">G6F51_000588</name>
</gene>
<name>A0A9P6YPI7_RHIOR</name>
<feature type="transmembrane region" description="Helical" evidence="4">
    <location>
        <begin position="287"/>
        <end position="310"/>
    </location>
</feature>
<dbReference type="InterPro" id="IPR035984">
    <property type="entry name" value="Acyl-CoA-binding_sf"/>
</dbReference>
<feature type="region of interest" description="Disordered" evidence="3">
    <location>
        <begin position="228"/>
        <end position="255"/>
    </location>
</feature>
<evidence type="ECO:0000256" key="1">
    <source>
        <dbReference type="ARBA" id="ARBA00005567"/>
    </source>
</evidence>
<dbReference type="GO" id="GO:0000062">
    <property type="term" value="F:fatty-acyl-CoA binding"/>
    <property type="evidence" value="ECO:0007669"/>
    <property type="project" value="InterPro"/>
</dbReference>
<dbReference type="AlphaFoldDB" id="A0A9P6YPI7"/>
<keyword evidence="4" id="KW-0472">Membrane</keyword>
<feature type="domain" description="ACB" evidence="5">
    <location>
        <begin position="13"/>
        <end position="103"/>
    </location>
</feature>
<dbReference type="PANTHER" id="PTHR23310:SF62">
    <property type="entry name" value="ACYL-COA BINDING PROTEIN 1, ISOFORM A"/>
    <property type="match status" value="1"/>
</dbReference>
<evidence type="ECO:0000259" key="5">
    <source>
        <dbReference type="PROSITE" id="PS51228"/>
    </source>
</evidence>
<keyword evidence="4" id="KW-1133">Transmembrane helix</keyword>
<evidence type="ECO:0000313" key="6">
    <source>
        <dbReference type="EMBL" id="KAG1553477.1"/>
    </source>
</evidence>
<evidence type="ECO:0000256" key="4">
    <source>
        <dbReference type="SAM" id="Phobius"/>
    </source>
</evidence>
<organism evidence="6 7">
    <name type="scientific">Rhizopus oryzae</name>
    <name type="common">Mucormycosis agent</name>
    <name type="synonym">Rhizopus arrhizus var. delemar</name>
    <dbReference type="NCBI Taxonomy" id="64495"/>
    <lineage>
        <taxon>Eukaryota</taxon>
        <taxon>Fungi</taxon>
        <taxon>Fungi incertae sedis</taxon>
        <taxon>Mucoromycota</taxon>
        <taxon>Mucoromycotina</taxon>
        <taxon>Mucoromycetes</taxon>
        <taxon>Mucorales</taxon>
        <taxon>Mucorineae</taxon>
        <taxon>Rhizopodaceae</taxon>
        <taxon>Rhizopus</taxon>
    </lineage>
</organism>
<dbReference type="PROSITE" id="PS51228">
    <property type="entry name" value="ACB_2"/>
    <property type="match status" value="1"/>
</dbReference>